<evidence type="ECO:0000313" key="8">
    <source>
        <dbReference type="Proteomes" id="UP001595660"/>
    </source>
</evidence>
<feature type="compositionally biased region" description="Acidic residues" evidence="5">
    <location>
        <begin position="462"/>
        <end position="471"/>
    </location>
</feature>
<comment type="caution">
    <text evidence="7">The sequence shown here is derived from an EMBL/GenBank/DDBJ whole genome shotgun (WGS) entry which is preliminary data.</text>
</comment>
<evidence type="ECO:0000256" key="2">
    <source>
        <dbReference type="ARBA" id="ARBA00034617"/>
    </source>
</evidence>
<dbReference type="PANTHER" id="PTHR42957:SF1">
    <property type="entry name" value="HELICASE MJ1565-RELATED"/>
    <property type="match status" value="1"/>
</dbReference>
<keyword evidence="7" id="KW-0347">Helicase</keyword>
<dbReference type="InterPro" id="IPR008571">
    <property type="entry name" value="HerA-like"/>
</dbReference>
<keyword evidence="7" id="KW-0067">ATP-binding</keyword>
<evidence type="ECO:0000313" key="7">
    <source>
        <dbReference type="EMBL" id="MFC3478185.1"/>
    </source>
</evidence>
<comment type="catalytic activity">
    <reaction evidence="4">
        <text>ATP + H2O = ADP + phosphate + H(+)</text>
        <dbReference type="Rhea" id="RHEA:13065"/>
        <dbReference type="ChEBI" id="CHEBI:15377"/>
        <dbReference type="ChEBI" id="CHEBI:15378"/>
        <dbReference type="ChEBI" id="CHEBI:30616"/>
        <dbReference type="ChEBI" id="CHEBI:43474"/>
        <dbReference type="ChEBI" id="CHEBI:456216"/>
        <dbReference type="EC" id="5.6.2.4"/>
    </reaction>
</comment>
<accession>A0ABD5NFQ4</accession>
<keyword evidence="8" id="KW-1185">Reference proteome</keyword>
<sequence>MADSAEDGDQRIHVGETADGDDLSFPIVEVLTGRAFITGKSGSGKSNTTSVVVEELLEAGYPVLIVDTDGEYYGLKEEYELLHAGADEECDIQVDVEHAEKLAHLALEENVPIILDVSGYLDDDVADELLRETVRHLFAKEKKLKKPFLLVVEECHEYIPEGGGMDETGNLLIKVGKRGRKHGLGIVGISQRPADVKKDFITQANWLVWHRLTWENDTNVVKRIVGSEYADDVVDLDDGAAFVQMDWRDDAVTPVQFKRKRTFDAGATPGLDDFERPDLKSVSGSLMEDLDDITTRKEQERDRIAELEEKVENREERIAELESELETARDVSAAARKMANALAHGDGSPPDGYQSTLQTKNEQIERLEARVDELAERVDADDGDPSADAEADPDDGEDDEPDADTADTPSTDAADGSPDAAADAYSVSDDEDAEGDDGPSDVVVDAVQKRLRRRGERMQLQDGDDESDGESDQPNPEAVVDLLQAPPVVTRVNAARRESRCNEDAAWSVVSELATTPGATAHDLADAADVDVEAAHTLLSELKSRDLVLRQNREYAFHVDRLRELVEQDDPSKPRTELRDQWEP</sequence>
<name>A0ABD5NFQ4_9EURY</name>
<dbReference type="SUPFAM" id="SSF52540">
    <property type="entry name" value="P-loop containing nucleoside triphosphate hydrolases"/>
    <property type="match status" value="1"/>
</dbReference>
<dbReference type="AlphaFoldDB" id="A0ABD5NFQ4"/>
<dbReference type="Pfam" id="PF01935">
    <property type="entry name" value="DUF87"/>
    <property type="match status" value="1"/>
</dbReference>
<comment type="catalytic activity">
    <reaction evidence="2">
        <text>Couples ATP hydrolysis with the unwinding of duplex DNA by translocating in the 3'-5' direction.</text>
        <dbReference type="EC" id="5.6.2.4"/>
    </reaction>
</comment>
<feature type="region of interest" description="Disordered" evidence="5">
    <location>
        <begin position="342"/>
        <end position="485"/>
    </location>
</feature>
<feature type="compositionally biased region" description="Basic and acidic residues" evidence="5">
    <location>
        <begin position="362"/>
        <end position="380"/>
    </location>
</feature>
<feature type="compositionally biased region" description="Low complexity" evidence="5">
    <location>
        <begin position="406"/>
        <end position="427"/>
    </location>
</feature>
<evidence type="ECO:0000259" key="6">
    <source>
        <dbReference type="Pfam" id="PF01935"/>
    </source>
</evidence>
<dbReference type="InterPro" id="IPR002789">
    <property type="entry name" value="HerA_central"/>
</dbReference>
<dbReference type="GeneID" id="69118811"/>
<reference evidence="7 8" key="1">
    <citation type="journal article" date="2019" name="Int. J. Syst. Evol. Microbiol.">
        <title>The Global Catalogue of Microorganisms (GCM) 10K type strain sequencing project: providing services to taxonomists for standard genome sequencing and annotation.</title>
        <authorList>
            <consortium name="The Broad Institute Genomics Platform"/>
            <consortium name="The Broad Institute Genome Sequencing Center for Infectious Disease"/>
            <person name="Wu L."/>
            <person name="Ma J."/>
        </authorList>
    </citation>
    <scope>NUCLEOTIDE SEQUENCE [LARGE SCALE GENOMIC DNA]</scope>
    <source>
        <strain evidence="7 8">CGMCC 1.12562</strain>
    </source>
</reference>
<evidence type="ECO:0000256" key="1">
    <source>
        <dbReference type="ARBA" id="ARBA00007816"/>
    </source>
</evidence>
<organism evidence="7 8">
    <name type="scientific">Halobacterium litoreum</name>
    <dbReference type="NCBI Taxonomy" id="2039234"/>
    <lineage>
        <taxon>Archaea</taxon>
        <taxon>Methanobacteriati</taxon>
        <taxon>Methanobacteriota</taxon>
        <taxon>Stenosarchaea group</taxon>
        <taxon>Halobacteria</taxon>
        <taxon>Halobacteriales</taxon>
        <taxon>Halobacteriaceae</taxon>
        <taxon>Halobacterium</taxon>
    </lineage>
</organism>
<feature type="compositionally biased region" description="Acidic residues" evidence="5">
    <location>
        <begin position="381"/>
        <end position="405"/>
    </location>
</feature>
<evidence type="ECO:0000256" key="3">
    <source>
        <dbReference type="ARBA" id="ARBA00048954"/>
    </source>
</evidence>
<evidence type="ECO:0000256" key="4">
    <source>
        <dbReference type="ARBA" id="ARBA00048988"/>
    </source>
</evidence>
<dbReference type="PANTHER" id="PTHR42957">
    <property type="entry name" value="HELICASE MJ1565-RELATED"/>
    <property type="match status" value="1"/>
</dbReference>
<protein>
    <submittedName>
        <fullName evidence="7">Helicase HerA domain-containing protein</fullName>
    </submittedName>
</protein>
<comment type="similarity">
    <text evidence="1">Belongs to the HerA family.</text>
</comment>
<dbReference type="Gene3D" id="1.10.287.1490">
    <property type="match status" value="1"/>
</dbReference>
<feature type="compositionally biased region" description="Acidic residues" evidence="5">
    <location>
        <begin position="428"/>
        <end position="439"/>
    </location>
</feature>
<dbReference type="Proteomes" id="UP001595660">
    <property type="component" value="Unassembled WGS sequence"/>
</dbReference>
<keyword evidence="7" id="KW-0378">Hydrolase</keyword>
<dbReference type="Gene3D" id="3.40.50.300">
    <property type="entry name" value="P-loop containing nucleotide triphosphate hydrolases"/>
    <property type="match status" value="1"/>
</dbReference>
<dbReference type="GO" id="GO:0043139">
    <property type="term" value="F:5'-3' DNA helicase activity"/>
    <property type="evidence" value="ECO:0007669"/>
    <property type="project" value="UniProtKB-EC"/>
</dbReference>
<gene>
    <name evidence="7" type="ORF">ACFOKC_10670</name>
</gene>
<dbReference type="GO" id="GO:0043138">
    <property type="term" value="F:3'-5' DNA helicase activity"/>
    <property type="evidence" value="ECO:0007669"/>
    <property type="project" value="UniProtKB-EC"/>
</dbReference>
<keyword evidence="7" id="KW-0547">Nucleotide-binding</keyword>
<evidence type="ECO:0000256" key="5">
    <source>
        <dbReference type="SAM" id="MobiDB-lite"/>
    </source>
</evidence>
<dbReference type="EMBL" id="JBHRWN010000002">
    <property type="protein sequence ID" value="MFC3478185.1"/>
    <property type="molecule type" value="Genomic_DNA"/>
</dbReference>
<proteinExistence type="inferred from homology"/>
<comment type="catalytic activity">
    <reaction evidence="3">
        <text>ATP + H2O = ADP + phosphate + H(+)</text>
        <dbReference type="Rhea" id="RHEA:13065"/>
        <dbReference type="ChEBI" id="CHEBI:15377"/>
        <dbReference type="ChEBI" id="CHEBI:15378"/>
        <dbReference type="ChEBI" id="CHEBI:30616"/>
        <dbReference type="ChEBI" id="CHEBI:43474"/>
        <dbReference type="ChEBI" id="CHEBI:456216"/>
        <dbReference type="EC" id="5.6.2.3"/>
    </reaction>
</comment>
<dbReference type="RefSeq" id="WP_232570699.1">
    <property type="nucleotide sequence ID" value="NZ_CP089466.1"/>
</dbReference>
<feature type="domain" description="Helicase HerA central" evidence="6">
    <location>
        <begin position="12"/>
        <end position="93"/>
    </location>
</feature>
<dbReference type="InterPro" id="IPR027417">
    <property type="entry name" value="P-loop_NTPase"/>
</dbReference>